<dbReference type="InterPro" id="IPR001124">
    <property type="entry name" value="Lipid-bd_serum_glycop_C"/>
</dbReference>
<keyword evidence="4" id="KW-1185">Reference proteome</keyword>
<dbReference type="OrthoDB" id="10255543at2759"/>
<evidence type="ECO:0000259" key="3">
    <source>
        <dbReference type="SMART" id="SM00329"/>
    </source>
</evidence>
<dbReference type="Proteomes" id="UP000025227">
    <property type="component" value="Unplaced"/>
</dbReference>
<accession>A0A7I5ECS8</accession>
<dbReference type="GO" id="GO:0005615">
    <property type="term" value="C:extracellular space"/>
    <property type="evidence" value="ECO:0007669"/>
    <property type="project" value="TreeGrafter"/>
</dbReference>
<dbReference type="PANTHER" id="PTHR10504:SF134">
    <property type="entry name" value="BPI2 DOMAIN-CONTAINING PROTEIN"/>
    <property type="match status" value="1"/>
</dbReference>
<dbReference type="InterPro" id="IPR017943">
    <property type="entry name" value="Bactericidal_perm-incr_a/b_dom"/>
</dbReference>
<feature type="signal peptide" evidence="2">
    <location>
        <begin position="1"/>
        <end position="19"/>
    </location>
</feature>
<feature type="region of interest" description="Disordered" evidence="1">
    <location>
        <begin position="262"/>
        <end position="283"/>
    </location>
</feature>
<dbReference type="Pfam" id="PF02886">
    <property type="entry name" value="LBP_BPI_CETP_C"/>
    <property type="match status" value="1"/>
</dbReference>
<dbReference type="WBParaSite" id="HCON_00145340-00001">
    <property type="protein sequence ID" value="HCON_00145340-00001"/>
    <property type="gene ID" value="HCON_00145340"/>
</dbReference>
<evidence type="ECO:0000256" key="1">
    <source>
        <dbReference type="SAM" id="MobiDB-lite"/>
    </source>
</evidence>
<protein>
    <submittedName>
        <fullName evidence="5">BPI2 domain-containing protein</fullName>
    </submittedName>
</protein>
<dbReference type="Gene3D" id="3.15.20.10">
    <property type="entry name" value="Bactericidal permeability-increasing protein, domain 2"/>
    <property type="match status" value="1"/>
</dbReference>
<dbReference type="SMART" id="SM00329">
    <property type="entry name" value="BPI2"/>
    <property type="match status" value="1"/>
</dbReference>
<dbReference type="GO" id="GO:0008289">
    <property type="term" value="F:lipid binding"/>
    <property type="evidence" value="ECO:0007669"/>
    <property type="project" value="InterPro"/>
</dbReference>
<proteinExistence type="predicted"/>
<dbReference type="Gene3D" id="3.15.10.10">
    <property type="entry name" value="Bactericidal permeability-increasing protein, domain 1"/>
    <property type="match status" value="1"/>
</dbReference>
<dbReference type="PANTHER" id="PTHR10504">
    <property type="entry name" value="BACTERICIDAL PERMEABILITY-INCREASING BPI PROTEIN-RELATED"/>
    <property type="match status" value="1"/>
</dbReference>
<feature type="domain" description="Lipid-binding serum glycoprotein C-terminal" evidence="3">
    <location>
        <begin position="354"/>
        <end position="559"/>
    </location>
</feature>
<evidence type="ECO:0000313" key="4">
    <source>
        <dbReference type="Proteomes" id="UP000025227"/>
    </source>
</evidence>
<keyword evidence="2" id="KW-0732">Signal</keyword>
<dbReference type="OMA" id="YLRFNEC"/>
<sequence>MRALLTSVLVLYINQRVGSQAVPRPAIRVRINKGIFEQASTIVAGLVEYEVPRIRVPSTQQCFPEGCVQIHSLQVTGFRQPSLVSFGPYPPNQFIIRITDFDFFIAGQLGGTISIIIQLPVVGRVQVTGVGISVAALFDIQKSVNDEPYLRMTACQIDGGRVQTRVADVGLLTDTINGKYQEAMSASSKAQIEESICENVYRLTQQHFSSHLAKLPTHVSASSLFKTFLNVGGNARSPVRGPNLQRRTFKRTKRASEDYYDDIESTDKKSSAVPARSSTSTQTKNIPRISITPQDISRSFNVDRLRHIMIDLTLLDASATRGDFSVGMSGIVTSTKSNEVSPYHPPFPFRLPQNTQRRMAEIAISEYTANSLLYHAHRTNSLLFHADSHSPGLGNILKTTCTVDEVCLSDQVEEIGKAYPGQRLEIIIRTTQPPTVRFYQDEARLSLDGRCLFFLEGTRRKIGVIPFSIEALIRLQTVGSVLKGRITITKFSFNRGADFFGLSVEDLDGLRKTTKTAIENMTNGILGNGIPLSASNIVSSLRLSAIHVSVAPGAALLQANVDLYSSFYNHS</sequence>
<reference evidence="5" key="1">
    <citation type="submission" date="2020-12" db="UniProtKB">
        <authorList>
            <consortium name="WormBaseParasite"/>
        </authorList>
    </citation>
    <scope>IDENTIFICATION</scope>
    <source>
        <strain evidence="5">MHco3</strain>
    </source>
</reference>
<dbReference type="InterPro" id="IPR032942">
    <property type="entry name" value="BPI/LBP/Plunc"/>
</dbReference>
<evidence type="ECO:0000256" key="2">
    <source>
        <dbReference type="SAM" id="SignalP"/>
    </source>
</evidence>
<dbReference type="AlphaFoldDB" id="A0A7I5ECS8"/>
<evidence type="ECO:0000313" key="5">
    <source>
        <dbReference type="WBParaSite" id="HCON_00145340-00001"/>
    </source>
</evidence>
<feature type="chain" id="PRO_5029607428" evidence="2">
    <location>
        <begin position="20"/>
        <end position="571"/>
    </location>
</feature>
<name>A0A7I5ECS8_HAECO</name>
<dbReference type="SUPFAM" id="SSF55394">
    <property type="entry name" value="Bactericidal permeability-increasing protein, BPI"/>
    <property type="match status" value="2"/>
</dbReference>
<organism evidence="4 5">
    <name type="scientific">Haemonchus contortus</name>
    <name type="common">Barber pole worm</name>
    <dbReference type="NCBI Taxonomy" id="6289"/>
    <lineage>
        <taxon>Eukaryota</taxon>
        <taxon>Metazoa</taxon>
        <taxon>Ecdysozoa</taxon>
        <taxon>Nematoda</taxon>
        <taxon>Chromadorea</taxon>
        <taxon>Rhabditida</taxon>
        <taxon>Rhabditina</taxon>
        <taxon>Rhabditomorpha</taxon>
        <taxon>Strongyloidea</taxon>
        <taxon>Trichostrongylidae</taxon>
        <taxon>Haemonchus</taxon>
    </lineage>
</organism>